<evidence type="ECO:0000256" key="1">
    <source>
        <dbReference type="ARBA" id="ARBA00022443"/>
    </source>
</evidence>
<evidence type="ECO:0000256" key="3">
    <source>
        <dbReference type="SAM" id="MobiDB-lite"/>
    </source>
</evidence>
<dbReference type="SMART" id="SM00102">
    <property type="entry name" value="ADF"/>
    <property type="match status" value="1"/>
</dbReference>
<protein>
    <recommendedName>
        <fullName evidence="8">ADF-H domain-containing protein</fullName>
    </recommendedName>
</protein>
<dbReference type="InterPro" id="IPR036028">
    <property type="entry name" value="SH3-like_dom_sf"/>
</dbReference>
<dbReference type="Pfam" id="PF14604">
    <property type="entry name" value="SH3_9"/>
    <property type="match status" value="1"/>
</dbReference>
<organism evidence="6 7">
    <name type="scientific">Thamnocephalis sphaerospora</name>
    <dbReference type="NCBI Taxonomy" id="78915"/>
    <lineage>
        <taxon>Eukaryota</taxon>
        <taxon>Fungi</taxon>
        <taxon>Fungi incertae sedis</taxon>
        <taxon>Zoopagomycota</taxon>
        <taxon>Zoopagomycotina</taxon>
        <taxon>Zoopagomycetes</taxon>
        <taxon>Zoopagales</taxon>
        <taxon>Sigmoideomycetaceae</taxon>
        <taxon>Thamnocephalis</taxon>
    </lineage>
</organism>
<dbReference type="Gene3D" id="2.30.30.40">
    <property type="entry name" value="SH3 Domains"/>
    <property type="match status" value="2"/>
</dbReference>
<evidence type="ECO:0008006" key="8">
    <source>
        <dbReference type="Google" id="ProtNLM"/>
    </source>
</evidence>
<keyword evidence="7" id="KW-1185">Reference proteome</keyword>
<dbReference type="InterPro" id="IPR002108">
    <property type="entry name" value="ADF-H"/>
</dbReference>
<dbReference type="SUPFAM" id="SSF55753">
    <property type="entry name" value="Actin depolymerizing proteins"/>
    <property type="match status" value="1"/>
</dbReference>
<feature type="domain" description="SH3" evidence="4">
    <location>
        <begin position="479"/>
        <end position="539"/>
    </location>
</feature>
<gene>
    <name evidence="6" type="ORF">THASP1DRAFT_27069</name>
</gene>
<feature type="region of interest" description="Disordered" evidence="3">
    <location>
        <begin position="171"/>
        <end position="457"/>
    </location>
</feature>
<keyword evidence="1 2" id="KW-0728">SH3 domain</keyword>
<dbReference type="PANTHER" id="PTHR10829">
    <property type="entry name" value="CORTACTIN AND DREBRIN"/>
    <property type="match status" value="1"/>
</dbReference>
<evidence type="ECO:0000313" key="6">
    <source>
        <dbReference type="EMBL" id="RKP11151.1"/>
    </source>
</evidence>
<dbReference type="CDD" id="cd00174">
    <property type="entry name" value="SH3"/>
    <property type="match status" value="1"/>
</dbReference>
<dbReference type="SUPFAM" id="SSF50044">
    <property type="entry name" value="SH3-domain"/>
    <property type="match status" value="2"/>
</dbReference>
<evidence type="ECO:0000256" key="2">
    <source>
        <dbReference type="PROSITE-ProRule" id="PRU00192"/>
    </source>
</evidence>
<dbReference type="GO" id="GO:0051015">
    <property type="term" value="F:actin filament binding"/>
    <property type="evidence" value="ECO:0007669"/>
    <property type="project" value="TreeGrafter"/>
</dbReference>
<dbReference type="AlphaFoldDB" id="A0A4P9XZG4"/>
<dbReference type="CDD" id="cd22249">
    <property type="entry name" value="UDM1_RNF168_RNF169-like"/>
    <property type="match status" value="1"/>
</dbReference>
<evidence type="ECO:0000313" key="7">
    <source>
        <dbReference type="Proteomes" id="UP000271241"/>
    </source>
</evidence>
<dbReference type="Gene3D" id="3.40.20.10">
    <property type="entry name" value="Severin"/>
    <property type="match status" value="1"/>
</dbReference>
<sequence length="604" mass="69506">MSLAANFSTHSQQLRTAYNAVRDGNPDVEWAVFGYDRGTNDLKVLETGVGLDELSDEFSDGKIQYGFARIIEPISQLPKLVLIGWCGSGVPVEKKGLFASHLSDVALFLKGYHLQINARAEGDVDPSYIMKRLGESTGAKYSVHNEQAAAQEAYKPVSSSYTPVNIAADLGRQPNYGSVRSSVSPAATTRVQLASPAKPKLPTRKDDTVSEAALLREKQLREQEERRERERQELEQRERELREERVARSRESSVRSARNTRMEQERAEAERREAEMRERREKQKLEQLEQARREAELRSQRKQHDLETAQRAQQQAQEEQKAQQQREQAEKQRREAEEDERRKQLARAEAERREREKQEKEKREQEQREQERREQEKREQEKQEQEKREQERREREKVEQEKREQEEHKLQEKKLAEQKEAEELRAQQAKEEAEQRKQEEEKLAADKARAQEEMARLKNELHYQTGAPAAAPKNATNGAFEMKATALFDYDPVETDEMALVEGETVVITDKMDDDWWIGTGDGGKSGLFPASYVQVEKSQPAATLKGPSAIAQFDYTGVEDDELTFEEGACITDIAQESEDWWRGIGPDGKRGLFPASYVELTK</sequence>
<dbReference type="CDD" id="cd11281">
    <property type="entry name" value="ADF_drebrin_like"/>
    <property type="match status" value="1"/>
</dbReference>
<feature type="compositionally biased region" description="Low complexity" evidence="3">
    <location>
        <begin position="309"/>
        <end position="326"/>
    </location>
</feature>
<dbReference type="Proteomes" id="UP000271241">
    <property type="component" value="Unassembled WGS sequence"/>
</dbReference>
<name>A0A4P9XZG4_9FUNG</name>
<dbReference type="PANTHER" id="PTHR10829:SF25">
    <property type="entry name" value="DREBRIN-LIKE PROTEIN"/>
    <property type="match status" value="1"/>
</dbReference>
<feature type="compositionally biased region" description="Polar residues" evidence="3">
    <location>
        <begin position="175"/>
        <end position="192"/>
    </location>
</feature>
<dbReference type="GO" id="GO:0030833">
    <property type="term" value="P:regulation of actin filament polymerization"/>
    <property type="evidence" value="ECO:0007669"/>
    <property type="project" value="TreeGrafter"/>
</dbReference>
<dbReference type="EMBL" id="KZ992425">
    <property type="protein sequence ID" value="RKP11151.1"/>
    <property type="molecule type" value="Genomic_DNA"/>
</dbReference>
<evidence type="ECO:0000259" key="5">
    <source>
        <dbReference type="PROSITE" id="PS51263"/>
    </source>
</evidence>
<dbReference type="SMART" id="SM00326">
    <property type="entry name" value="SH3"/>
    <property type="match status" value="2"/>
</dbReference>
<feature type="compositionally biased region" description="Basic and acidic residues" evidence="3">
    <location>
        <begin position="203"/>
        <end position="253"/>
    </location>
</feature>
<evidence type="ECO:0000259" key="4">
    <source>
        <dbReference type="PROSITE" id="PS50002"/>
    </source>
</evidence>
<dbReference type="PROSITE" id="PS51263">
    <property type="entry name" value="ADF_H"/>
    <property type="match status" value="1"/>
</dbReference>
<dbReference type="PROSITE" id="PS50002">
    <property type="entry name" value="SH3"/>
    <property type="match status" value="2"/>
</dbReference>
<dbReference type="GO" id="GO:0030864">
    <property type="term" value="C:cortical actin cytoskeleton"/>
    <property type="evidence" value="ECO:0007669"/>
    <property type="project" value="TreeGrafter"/>
</dbReference>
<feature type="compositionally biased region" description="Basic and acidic residues" evidence="3">
    <location>
        <begin position="260"/>
        <end position="308"/>
    </location>
</feature>
<dbReference type="GO" id="GO:0005884">
    <property type="term" value="C:actin filament"/>
    <property type="evidence" value="ECO:0007669"/>
    <property type="project" value="TreeGrafter"/>
</dbReference>
<dbReference type="Pfam" id="PF00018">
    <property type="entry name" value="SH3_1"/>
    <property type="match status" value="1"/>
</dbReference>
<dbReference type="InterPro" id="IPR029006">
    <property type="entry name" value="ADF-H/Gelsolin-like_dom_sf"/>
</dbReference>
<feature type="domain" description="ADF-H" evidence="5">
    <location>
        <begin position="6"/>
        <end position="134"/>
    </location>
</feature>
<dbReference type="PRINTS" id="PR00452">
    <property type="entry name" value="SH3DOMAIN"/>
</dbReference>
<feature type="compositionally biased region" description="Basic and acidic residues" evidence="3">
    <location>
        <begin position="327"/>
        <end position="457"/>
    </location>
</feature>
<reference evidence="7" key="1">
    <citation type="journal article" date="2018" name="Nat. Microbiol.">
        <title>Leveraging single-cell genomics to expand the fungal tree of life.</title>
        <authorList>
            <person name="Ahrendt S.R."/>
            <person name="Quandt C.A."/>
            <person name="Ciobanu D."/>
            <person name="Clum A."/>
            <person name="Salamov A."/>
            <person name="Andreopoulos B."/>
            <person name="Cheng J.F."/>
            <person name="Woyke T."/>
            <person name="Pelin A."/>
            <person name="Henrissat B."/>
            <person name="Reynolds N.K."/>
            <person name="Benny G.L."/>
            <person name="Smith M.E."/>
            <person name="James T.Y."/>
            <person name="Grigoriev I.V."/>
        </authorList>
    </citation>
    <scope>NUCLEOTIDE SEQUENCE [LARGE SCALE GENOMIC DNA]</scope>
    <source>
        <strain evidence="7">RSA 1356</strain>
    </source>
</reference>
<accession>A0A4P9XZG4</accession>
<dbReference type="STRING" id="78915.A0A4P9XZG4"/>
<feature type="domain" description="SH3" evidence="4">
    <location>
        <begin position="545"/>
        <end position="604"/>
    </location>
</feature>
<dbReference type="OrthoDB" id="5971719at2759"/>
<dbReference type="Pfam" id="PF00241">
    <property type="entry name" value="Cofilin_ADF"/>
    <property type="match status" value="1"/>
</dbReference>
<proteinExistence type="predicted"/>
<dbReference type="InterPro" id="IPR001452">
    <property type="entry name" value="SH3_domain"/>
</dbReference>